<comment type="caution">
    <text evidence="2">The sequence shown here is derived from an EMBL/GenBank/DDBJ whole genome shotgun (WGS) entry which is preliminary data.</text>
</comment>
<sequence>PATLAAGPADQCLRPGRPAALAAGPAAHGDGVRAIGLPGLQGGPPPRARSCGAGGPAAADAAVRGGSGGAAAASRRQQGAADPGHAVERHGPPVRRGAGAGLWAAARRGV</sequence>
<feature type="compositionally biased region" description="Low complexity" evidence="1">
    <location>
        <begin position="95"/>
        <end position="110"/>
    </location>
</feature>
<organism evidence="2 3">
    <name type="scientific">Prorocentrum cordatum</name>
    <dbReference type="NCBI Taxonomy" id="2364126"/>
    <lineage>
        <taxon>Eukaryota</taxon>
        <taxon>Sar</taxon>
        <taxon>Alveolata</taxon>
        <taxon>Dinophyceae</taxon>
        <taxon>Prorocentrales</taxon>
        <taxon>Prorocentraceae</taxon>
        <taxon>Prorocentrum</taxon>
    </lineage>
</organism>
<dbReference type="EMBL" id="CAUYUJ010002010">
    <property type="protein sequence ID" value="CAK0798763.1"/>
    <property type="molecule type" value="Genomic_DNA"/>
</dbReference>
<feature type="non-terminal residue" evidence="2">
    <location>
        <position position="1"/>
    </location>
</feature>
<accession>A0ABN9PZL4</accession>
<keyword evidence="3" id="KW-1185">Reference proteome</keyword>
<feature type="compositionally biased region" description="Low complexity" evidence="1">
    <location>
        <begin position="56"/>
        <end position="82"/>
    </location>
</feature>
<feature type="non-terminal residue" evidence="2">
    <location>
        <position position="110"/>
    </location>
</feature>
<name>A0ABN9PZL4_9DINO</name>
<evidence type="ECO:0000313" key="3">
    <source>
        <dbReference type="Proteomes" id="UP001189429"/>
    </source>
</evidence>
<proteinExistence type="predicted"/>
<protein>
    <submittedName>
        <fullName evidence="2">Uncharacterized protein</fullName>
    </submittedName>
</protein>
<dbReference type="Proteomes" id="UP001189429">
    <property type="component" value="Unassembled WGS sequence"/>
</dbReference>
<evidence type="ECO:0000256" key="1">
    <source>
        <dbReference type="SAM" id="MobiDB-lite"/>
    </source>
</evidence>
<reference evidence="2" key="1">
    <citation type="submission" date="2023-10" db="EMBL/GenBank/DDBJ databases">
        <authorList>
            <person name="Chen Y."/>
            <person name="Shah S."/>
            <person name="Dougan E. K."/>
            <person name="Thang M."/>
            <person name="Chan C."/>
        </authorList>
    </citation>
    <scope>NUCLEOTIDE SEQUENCE [LARGE SCALE GENOMIC DNA]</scope>
</reference>
<feature type="region of interest" description="Disordered" evidence="1">
    <location>
        <begin position="34"/>
        <end position="110"/>
    </location>
</feature>
<gene>
    <name evidence="2" type="ORF">PCOR1329_LOCUS7426</name>
</gene>
<evidence type="ECO:0000313" key="2">
    <source>
        <dbReference type="EMBL" id="CAK0798763.1"/>
    </source>
</evidence>